<gene>
    <name evidence="1" type="ORF">M9979_12205</name>
</gene>
<evidence type="ECO:0000313" key="2">
    <source>
        <dbReference type="Proteomes" id="UP001139486"/>
    </source>
</evidence>
<dbReference type="AlphaFoldDB" id="A0A9X2HWS2"/>
<dbReference type="Proteomes" id="UP001139486">
    <property type="component" value="Unassembled WGS sequence"/>
</dbReference>
<proteinExistence type="predicted"/>
<dbReference type="EMBL" id="JAMLDY010000014">
    <property type="protein sequence ID" value="MCP3735636.1"/>
    <property type="molecule type" value="Genomic_DNA"/>
</dbReference>
<organism evidence="1 2">
    <name type="scientific">Sphingomonas liriopis</name>
    <dbReference type="NCBI Taxonomy" id="2949094"/>
    <lineage>
        <taxon>Bacteria</taxon>
        <taxon>Pseudomonadati</taxon>
        <taxon>Pseudomonadota</taxon>
        <taxon>Alphaproteobacteria</taxon>
        <taxon>Sphingomonadales</taxon>
        <taxon>Sphingomonadaceae</taxon>
        <taxon>Sphingomonas</taxon>
    </lineage>
</organism>
<sequence>MTNLKTLRIPIMMTAAEVARIDEWRRRQPDLPSRSEAIRRLVGAGLGVEPEPALTSPVVEQARFKRLAGRPPAIPASQNPHKDQVIAKAIEGLEYTTIAYVCEVTTGHPLEVVKVGTPTVDPRDRSTIAANPHVEKGIANSLLRLGWVEAVDTERDEVVWVPRKAIGL</sequence>
<evidence type="ECO:0000313" key="1">
    <source>
        <dbReference type="EMBL" id="MCP3735636.1"/>
    </source>
</evidence>
<protein>
    <submittedName>
        <fullName evidence="1">Uncharacterized protein</fullName>
    </submittedName>
</protein>
<reference evidence="1" key="1">
    <citation type="submission" date="2022-05" db="EMBL/GenBank/DDBJ databases">
        <title>Sphingomonas sp. strain RP10 Genome sequencing and assembly.</title>
        <authorList>
            <person name="Kim I."/>
        </authorList>
    </citation>
    <scope>NUCLEOTIDE SEQUENCE</scope>
    <source>
        <strain evidence="1">RP10</strain>
    </source>
</reference>
<name>A0A9X2HWS2_9SPHN</name>
<accession>A0A9X2HWS2</accession>
<keyword evidence="2" id="KW-1185">Reference proteome</keyword>
<comment type="caution">
    <text evidence="1">The sequence shown here is derived from an EMBL/GenBank/DDBJ whole genome shotgun (WGS) entry which is preliminary data.</text>
</comment>